<dbReference type="GO" id="GO:0005886">
    <property type="term" value="C:plasma membrane"/>
    <property type="evidence" value="ECO:0007669"/>
    <property type="project" value="UniProtKB-SubCell"/>
</dbReference>
<feature type="transmembrane region" description="Helical" evidence="7">
    <location>
        <begin position="12"/>
        <end position="34"/>
    </location>
</feature>
<evidence type="ECO:0000256" key="7">
    <source>
        <dbReference type="SAM" id="Phobius"/>
    </source>
</evidence>
<evidence type="ECO:0000259" key="8">
    <source>
        <dbReference type="Pfam" id="PF02308"/>
    </source>
</evidence>
<dbReference type="PANTHER" id="PTHR33778">
    <property type="entry name" value="PROTEIN MGTC"/>
    <property type="match status" value="1"/>
</dbReference>
<feature type="domain" description="MgtC/SapB/SrpB/YhiD N-terminal" evidence="8">
    <location>
        <begin position="21"/>
        <end position="145"/>
    </location>
</feature>
<evidence type="ECO:0000256" key="3">
    <source>
        <dbReference type="ARBA" id="ARBA00022475"/>
    </source>
</evidence>
<keyword evidence="5 7" id="KW-1133">Transmembrane helix</keyword>
<dbReference type="Proteomes" id="UP000003494">
    <property type="component" value="Unassembled WGS sequence"/>
</dbReference>
<evidence type="ECO:0000313" key="10">
    <source>
        <dbReference type="Proteomes" id="UP000003494"/>
    </source>
</evidence>
<keyword evidence="3" id="KW-1003">Cell membrane</keyword>
<protein>
    <submittedName>
        <fullName evidence="9">Mg2+ transporter-C family protein</fullName>
    </submittedName>
</protein>
<keyword evidence="4 7" id="KW-0812">Transmembrane</keyword>
<feature type="transmembrane region" description="Helical" evidence="7">
    <location>
        <begin position="46"/>
        <end position="65"/>
    </location>
</feature>
<evidence type="ECO:0000256" key="2">
    <source>
        <dbReference type="ARBA" id="ARBA00009298"/>
    </source>
</evidence>
<organism evidence="9 10">
    <name type="scientific">Shuttleworthella satelles DSM 14600</name>
    <dbReference type="NCBI Taxonomy" id="626523"/>
    <lineage>
        <taxon>Bacteria</taxon>
        <taxon>Bacillati</taxon>
        <taxon>Bacillota</taxon>
        <taxon>Clostridia</taxon>
        <taxon>Lachnospirales</taxon>
        <taxon>Lachnospiraceae</taxon>
        <taxon>Shuttleworthella</taxon>
    </lineage>
</organism>
<comment type="similarity">
    <text evidence="2">Belongs to the MgtC/SapB family.</text>
</comment>
<dbReference type="PANTHER" id="PTHR33778:SF1">
    <property type="entry name" value="MAGNESIUM TRANSPORTER YHID-RELATED"/>
    <property type="match status" value="1"/>
</dbReference>
<dbReference type="eggNOG" id="COG1285">
    <property type="taxonomic scope" value="Bacteria"/>
</dbReference>
<comment type="subcellular location">
    <subcellularLocation>
        <location evidence="1">Cell membrane</location>
        <topology evidence="1">Multi-pass membrane protein</topology>
    </subcellularLocation>
</comment>
<sequence>MWREWMNILSGWSTTAIIGRLAIATVMGTIIGIDRGLKRRGAGIKTHALVCLGSALVMLTSQYMMIQFDHQADLARLGAQVISGVGFLGVGTILVTEKQRIKGLTTAAGLWTCACVGLAIGIGFVEGAVYALIFIALVLRILNRFDLFLQKHAKVFDLYLELEDGKSIEFFLQKMRDHNVKTEIIETRKMQDPWKYASMVISLEMDRFGKRADLIKEIRELDYVHYVEEM</sequence>
<feature type="transmembrane region" description="Helical" evidence="7">
    <location>
        <begin position="77"/>
        <end position="96"/>
    </location>
</feature>
<evidence type="ECO:0000256" key="4">
    <source>
        <dbReference type="ARBA" id="ARBA00022692"/>
    </source>
</evidence>
<evidence type="ECO:0000256" key="1">
    <source>
        <dbReference type="ARBA" id="ARBA00004651"/>
    </source>
</evidence>
<dbReference type="STRING" id="626523.GCWU000342_02155"/>
<dbReference type="InterPro" id="IPR049177">
    <property type="entry name" value="MgtC_SapB_SrpB_YhiD_N"/>
</dbReference>
<dbReference type="PRINTS" id="PR01837">
    <property type="entry name" value="MGTCSAPBPROT"/>
</dbReference>
<name>C4GDI2_9FIRM</name>
<keyword evidence="10" id="KW-1185">Reference proteome</keyword>
<comment type="caution">
    <text evidence="9">The sequence shown here is derived from an EMBL/GenBank/DDBJ whole genome shotgun (WGS) entry which is preliminary data.</text>
</comment>
<keyword evidence="6 7" id="KW-0472">Membrane</keyword>
<gene>
    <name evidence="9" type="ORF">GCWU000342_02155</name>
</gene>
<evidence type="ECO:0000256" key="6">
    <source>
        <dbReference type="ARBA" id="ARBA00023136"/>
    </source>
</evidence>
<evidence type="ECO:0000256" key="5">
    <source>
        <dbReference type="ARBA" id="ARBA00022989"/>
    </source>
</evidence>
<dbReference type="Pfam" id="PF02308">
    <property type="entry name" value="MgtC"/>
    <property type="match status" value="1"/>
</dbReference>
<proteinExistence type="inferred from homology"/>
<dbReference type="InterPro" id="IPR003416">
    <property type="entry name" value="MgtC/SapB/SrpB/YhiD_fam"/>
</dbReference>
<accession>C4GDI2</accession>
<dbReference type="HOGENOM" id="CLU_079292_0_2_9"/>
<evidence type="ECO:0000313" key="9">
    <source>
        <dbReference type="EMBL" id="EEP27461.1"/>
    </source>
</evidence>
<dbReference type="EMBL" id="ACIP02000007">
    <property type="protein sequence ID" value="EEP27461.1"/>
    <property type="molecule type" value="Genomic_DNA"/>
</dbReference>
<reference evidence="9" key="1">
    <citation type="submission" date="2009-04" db="EMBL/GenBank/DDBJ databases">
        <authorList>
            <person name="Weinstock G."/>
            <person name="Sodergren E."/>
            <person name="Clifton S."/>
            <person name="Fulton L."/>
            <person name="Fulton B."/>
            <person name="Courtney L."/>
            <person name="Fronick C."/>
            <person name="Harrison M."/>
            <person name="Strong C."/>
            <person name="Farmer C."/>
            <person name="Delahaunty K."/>
            <person name="Markovic C."/>
            <person name="Hall O."/>
            <person name="Minx P."/>
            <person name="Tomlinson C."/>
            <person name="Mitreva M."/>
            <person name="Nelson J."/>
            <person name="Hou S."/>
            <person name="Wollam A."/>
            <person name="Pepin K.H."/>
            <person name="Johnson M."/>
            <person name="Bhonagiri V."/>
            <person name="Nash W.E."/>
            <person name="Warren W."/>
            <person name="Chinwalla A."/>
            <person name="Mardis E.R."/>
            <person name="Wilson R.K."/>
        </authorList>
    </citation>
    <scope>NUCLEOTIDE SEQUENCE [LARGE SCALE GENOMIC DNA]</scope>
    <source>
        <strain evidence="9">DSM 14600</strain>
    </source>
</reference>
<dbReference type="RefSeq" id="WP_006907132.1">
    <property type="nucleotide sequence ID" value="NZ_GG665867.1"/>
</dbReference>
<dbReference type="AlphaFoldDB" id="C4GDI2"/>